<comment type="domain">
    <text evidence="8">The N-terminal region contains the highly conserved SGGXDS motif, predicted to be a P-loop motif involved in ATP binding.</text>
</comment>
<accession>H6LI18</accession>
<dbReference type="Pfam" id="PF11734">
    <property type="entry name" value="TilS_C"/>
    <property type="match status" value="1"/>
</dbReference>
<feature type="binding site" evidence="8">
    <location>
        <begin position="26"/>
        <end position="31"/>
    </location>
    <ligand>
        <name>ATP</name>
        <dbReference type="ChEBI" id="CHEBI:30616"/>
    </ligand>
</feature>
<dbReference type="Gene3D" id="3.40.50.620">
    <property type="entry name" value="HUPs"/>
    <property type="match status" value="1"/>
</dbReference>
<dbReference type="GO" id="GO:0005524">
    <property type="term" value="F:ATP binding"/>
    <property type="evidence" value="ECO:0007669"/>
    <property type="project" value="UniProtKB-UniRule"/>
</dbReference>
<comment type="catalytic activity">
    <reaction evidence="7 8">
        <text>cytidine(34) in tRNA(Ile2) + L-lysine + ATP = lysidine(34) in tRNA(Ile2) + AMP + diphosphate + H(+)</text>
        <dbReference type="Rhea" id="RHEA:43744"/>
        <dbReference type="Rhea" id="RHEA-COMP:10625"/>
        <dbReference type="Rhea" id="RHEA-COMP:10670"/>
        <dbReference type="ChEBI" id="CHEBI:15378"/>
        <dbReference type="ChEBI" id="CHEBI:30616"/>
        <dbReference type="ChEBI" id="CHEBI:32551"/>
        <dbReference type="ChEBI" id="CHEBI:33019"/>
        <dbReference type="ChEBI" id="CHEBI:82748"/>
        <dbReference type="ChEBI" id="CHEBI:83665"/>
        <dbReference type="ChEBI" id="CHEBI:456215"/>
        <dbReference type="EC" id="6.3.4.19"/>
    </reaction>
</comment>
<evidence type="ECO:0000256" key="4">
    <source>
        <dbReference type="ARBA" id="ARBA00022694"/>
    </source>
</evidence>
<keyword evidence="4 8" id="KW-0819">tRNA processing</keyword>
<dbReference type="SUPFAM" id="SSF56037">
    <property type="entry name" value="PheT/TilS domain"/>
    <property type="match status" value="1"/>
</dbReference>
<dbReference type="GO" id="GO:0005737">
    <property type="term" value="C:cytoplasm"/>
    <property type="evidence" value="ECO:0007669"/>
    <property type="project" value="UniProtKB-SubCell"/>
</dbReference>
<evidence type="ECO:0000256" key="2">
    <source>
        <dbReference type="ARBA" id="ARBA00022490"/>
    </source>
</evidence>
<evidence type="ECO:0000256" key="6">
    <source>
        <dbReference type="ARBA" id="ARBA00022840"/>
    </source>
</evidence>
<reference evidence="11" key="1">
    <citation type="submission" date="2011-07" db="EMBL/GenBank/DDBJ databases">
        <title>Complete genome sequence of Acetobacterium woodii.</title>
        <authorList>
            <person name="Poehlein A."/>
            <person name="Schmidt S."/>
            <person name="Kaster A.-K."/>
            <person name="Goenrich M."/>
            <person name="Vollmers J."/>
            <person name="Thuermer A."/>
            <person name="Gottschalk G."/>
            <person name="Thauer R.K."/>
            <person name="Daniel R."/>
            <person name="Mueller V."/>
        </authorList>
    </citation>
    <scope>NUCLEOTIDE SEQUENCE [LARGE SCALE GENOMIC DNA]</scope>
    <source>
        <strain evidence="11">ATCC 29683 / DSM 1030 / JCM 2381 / KCTC 1655 / WB1</strain>
    </source>
</reference>
<dbReference type="PANTHER" id="PTHR43033">
    <property type="entry name" value="TRNA(ILE)-LYSIDINE SYNTHASE-RELATED"/>
    <property type="match status" value="1"/>
</dbReference>
<dbReference type="HAMAP" id="MF_01161">
    <property type="entry name" value="tRNA_Ile_lys_synt"/>
    <property type="match status" value="1"/>
</dbReference>
<dbReference type="STRING" id="931626.Awo_c29840"/>
<evidence type="ECO:0000313" key="10">
    <source>
        <dbReference type="EMBL" id="AFA49718.1"/>
    </source>
</evidence>
<dbReference type="Proteomes" id="UP000007177">
    <property type="component" value="Chromosome"/>
</dbReference>
<comment type="function">
    <text evidence="8">Ligates lysine onto the cytidine present at position 34 of the AUA codon-specific tRNA(Ile) that contains the anticodon CAU, in an ATP-dependent manner. Cytidine is converted to lysidine, thus changing the amino acid specificity of the tRNA from methionine to isoleucine.</text>
</comment>
<comment type="similarity">
    <text evidence="8">Belongs to the tRNA(Ile)-lysidine synthase family.</text>
</comment>
<dbReference type="SUPFAM" id="SSF52402">
    <property type="entry name" value="Adenine nucleotide alpha hydrolases-like"/>
    <property type="match status" value="1"/>
</dbReference>
<evidence type="ECO:0000256" key="3">
    <source>
        <dbReference type="ARBA" id="ARBA00022598"/>
    </source>
</evidence>
<keyword evidence="11" id="KW-1185">Reference proteome</keyword>
<sequence length="482" mass="56740">MEKKVIQYIKEQRILEAGDHVLIGVSGGADSLALLYFLDKYASRLKISIGVAHLHHGLRGEAADADEAFVRNFCRDREIAFYSRQRNVQEISQFEKISVEEAGRKERYDFFGTIAKENGYNRIAMGHHLNDQAETMLMRLIRGTGVKGVSGIKSSRDNLYIRPFLCLEKKEILAYCQKNKLEFRTDATNFQRDYTRNKIRLDIMPMILEINPRAEVHFNEFTKIANEYEVFFEKYVDRLEELILTKTVNQVLINRTLWLNEEPVVQKEILRRAIFKFKGSLKEIEYNHITAFYSLLKSDKTIWEIHIPHDIQLMRRYDRVMVMAKQNNIGGIIKPKQILPDKTYIFSKERLILETKFVSQDEFRKKRCFFSKELENHSEKYFDYDKIKGILILRSRQTGDFFYPTGLQGKKTIKKYFIDRKIDRNIRDEIPLLVMGNEILWIFGYAINQRCLANDDTKNIIRVTYLMLGEKCDSRYSGNFGG</sequence>
<evidence type="ECO:0000313" key="11">
    <source>
        <dbReference type="Proteomes" id="UP000007177"/>
    </source>
</evidence>
<dbReference type="CDD" id="cd01992">
    <property type="entry name" value="TilS_N"/>
    <property type="match status" value="1"/>
</dbReference>
<dbReference type="InterPro" id="IPR014729">
    <property type="entry name" value="Rossmann-like_a/b/a_fold"/>
</dbReference>
<protein>
    <recommendedName>
        <fullName evidence="8">tRNA(Ile)-lysidine synthase</fullName>
        <ecNumber evidence="8">6.3.4.19</ecNumber>
    </recommendedName>
    <alternativeName>
        <fullName evidence="8">tRNA(Ile)-2-lysyl-cytidine synthase</fullName>
    </alternativeName>
    <alternativeName>
        <fullName evidence="8">tRNA(Ile)-lysidine synthetase</fullName>
    </alternativeName>
</protein>
<evidence type="ECO:0000256" key="7">
    <source>
        <dbReference type="ARBA" id="ARBA00048539"/>
    </source>
</evidence>
<dbReference type="SMART" id="SM00977">
    <property type="entry name" value="TilS_C"/>
    <property type="match status" value="1"/>
</dbReference>
<dbReference type="GO" id="GO:0006400">
    <property type="term" value="P:tRNA modification"/>
    <property type="evidence" value="ECO:0007669"/>
    <property type="project" value="UniProtKB-UniRule"/>
</dbReference>
<feature type="domain" description="Lysidine-tRNA(Ile) synthetase C-terminal" evidence="9">
    <location>
        <begin position="391"/>
        <end position="463"/>
    </location>
</feature>
<dbReference type="GO" id="GO:0032267">
    <property type="term" value="F:tRNA(Ile)-lysidine synthase activity"/>
    <property type="evidence" value="ECO:0007669"/>
    <property type="project" value="UniProtKB-EC"/>
</dbReference>
<dbReference type="SUPFAM" id="SSF82829">
    <property type="entry name" value="MesJ substrate recognition domain-like"/>
    <property type="match status" value="1"/>
</dbReference>
<dbReference type="eggNOG" id="COG0037">
    <property type="taxonomic scope" value="Bacteria"/>
</dbReference>
<organism evidence="10 11">
    <name type="scientific">Acetobacterium woodii (strain ATCC 29683 / DSM 1030 / JCM 2381 / KCTC 1655 / WB1)</name>
    <dbReference type="NCBI Taxonomy" id="931626"/>
    <lineage>
        <taxon>Bacteria</taxon>
        <taxon>Bacillati</taxon>
        <taxon>Bacillota</taxon>
        <taxon>Clostridia</taxon>
        <taxon>Eubacteriales</taxon>
        <taxon>Eubacteriaceae</taxon>
        <taxon>Acetobacterium</taxon>
    </lineage>
</organism>
<dbReference type="InterPro" id="IPR011063">
    <property type="entry name" value="TilS/TtcA_N"/>
</dbReference>
<proteinExistence type="inferred from homology"/>
<evidence type="ECO:0000256" key="8">
    <source>
        <dbReference type="HAMAP-Rule" id="MF_01161"/>
    </source>
</evidence>
<dbReference type="PANTHER" id="PTHR43033:SF1">
    <property type="entry name" value="TRNA(ILE)-LYSIDINE SYNTHASE-RELATED"/>
    <property type="match status" value="1"/>
</dbReference>
<dbReference type="OrthoDB" id="9807403at2"/>
<dbReference type="KEGG" id="awo:Awo_c29840"/>
<dbReference type="InterPro" id="IPR012796">
    <property type="entry name" value="Lysidine-tRNA-synth_C"/>
</dbReference>
<evidence type="ECO:0000256" key="5">
    <source>
        <dbReference type="ARBA" id="ARBA00022741"/>
    </source>
</evidence>
<dbReference type="HOGENOM" id="CLU_018869_0_1_9"/>
<dbReference type="Gene3D" id="3.30.465.60">
    <property type="match status" value="1"/>
</dbReference>
<dbReference type="EC" id="6.3.4.19" evidence="8"/>
<name>H6LI18_ACEWD</name>
<dbReference type="NCBIfam" id="TIGR02432">
    <property type="entry name" value="lysidine_TilS_N"/>
    <property type="match status" value="1"/>
</dbReference>
<dbReference type="NCBIfam" id="TIGR02433">
    <property type="entry name" value="lysidine_TilS_C"/>
    <property type="match status" value="1"/>
</dbReference>
<gene>
    <name evidence="8 10" type="primary">tilS</name>
    <name evidence="10" type="ordered locus">Awo_c29840</name>
</gene>
<keyword evidence="2 8" id="KW-0963">Cytoplasm</keyword>
<keyword evidence="3 8" id="KW-0436">Ligase</keyword>
<comment type="subcellular location">
    <subcellularLocation>
        <location evidence="1 8">Cytoplasm</location>
    </subcellularLocation>
</comment>
<evidence type="ECO:0000259" key="9">
    <source>
        <dbReference type="SMART" id="SM00977"/>
    </source>
</evidence>
<reference evidence="10 11" key="2">
    <citation type="journal article" date="2012" name="PLoS ONE">
        <title>An ancient pathway combining carbon dioxide fixation with the generation and utilization of a sodium ion gradient for ATP synthesis.</title>
        <authorList>
            <person name="Poehlein A."/>
            <person name="Schmidt S."/>
            <person name="Kaster A.K."/>
            <person name="Goenrich M."/>
            <person name="Vollmers J."/>
            <person name="Thurmer A."/>
            <person name="Bertsch J."/>
            <person name="Schuchmann K."/>
            <person name="Voigt B."/>
            <person name="Hecker M."/>
            <person name="Daniel R."/>
            <person name="Thauer R.K."/>
            <person name="Gottschalk G."/>
            <person name="Muller V."/>
        </authorList>
    </citation>
    <scope>NUCLEOTIDE SEQUENCE [LARGE SCALE GENOMIC DNA]</scope>
    <source>
        <strain evidence="11">ATCC 29683 / DSM 1030 / JCM 2381 / KCTC 1655 / WB1</strain>
    </source>
</reference>
<dbReference type="EMBL" id="CP002987">
    <property type="protein sequence ID" value="AFA49718.1"/>
    <property type="molecule type" value="Genomic_DNA"/>
</dbReference>
<dbReference type="InterPro" id="IPR012795">
    <property type="entry name" value="tRNA_Ile_lys_synt_N"/>
</dbReference>
<dbReference type="InterPro" id="IPR012094">
    <property type="entry name" value="tRNA_Ile_lys_synt"/>
</dbReference>
<dbReference type="Pfam" id="PF01171">
    <property type="entry name" value="ATP_bind_3"/>
    <property type="match status" value="1"/>
</dbReference>
<keyword evidence="5 8" id="KW-0547">Nucleotide-binding</keyword>
<evidence type="ECO:0000256" key="1">
    <source>
        <dbReference type="ARBA" id="ARBA00004496"/>
    </source>
</evidence>
<dbReference type="RefSeq" id="WP_014357315.1">
    <property type="nucleotide sequence ID" value="NC_016894.1"/>
</dbReference>
<dbReference type="AlphaFoldDB" id="H6LI18"/>
<keyword evidence="6 8" id="KW-0067">ATP-binding</keyword>